<name>A0A9P5QA35_9AGAR</name>
<comment type="caution">
    <text evidence="1">The sequence shown here is derived from an EMBL/GenBank/DDBJ whole genome shotgun (WGS) entry which is preliminary data.</text>
</comment>
<dbReference type="EMBL" id="JADNRY010000001">
    <property type="protein sequence ID" value="KAF9078353.1"/>
    <property type="molecule type" value="Genomic_DNA"/>
</dbReference>
<evidence type="ECO:0000313" key="1">
    <source>
        <dbReference type="EMBL" id="KAF9078353.1"/>
    </source>
</evidence>
<evidence type="ECO:0000313" key="2">
    <source>
        <dbReference type="Proteomes" id="UP000772434"/>
    </source>
</evidence>
<reference evidence="1" key="1">
    <citation type="submission" date="2020-11" db="EMBL/GenBank/DDBJ databases">
        <authorList>
            <consortium name="DOE Joint Genome Institute"/>
            <person name="Ahrendt S."/>
            <person name="Riley R."/>
            <person name="Andreopoulos W."/>
            <person name="Labutti K."/>
            <person name="Pangilinan J."/>
            <person name="Ruiz-Duenas F.J."/>
            <person name="Barrasa J.M."/>
            <person name="Sanchez-Garcia M."/>
            <person name="Camarero S."/>
            <person name="Miyauchi S."/>
            <person name="Serrano A."/>
            <person name="Linde D."/>
            <person name="Babiker R."/>
            <person name="Drula E."/>
            <person name="Ayuso-Fernandez I."/>
            <person name="Pacheco R."/>
            <person name="Padilla G."/>
            <person name="Ferreira P."/>
            <person name="Barriuso J."/>
            <person name="Kellner H."/>
            <person name="Castanera R."/>
            <person name="Alfaro M."/>
            <person name="Ramirez L."/>
            <person name="Pisabarro A.G."/>
            <person name="Kuo A."/>
            <person name="Tritt A."/>
            <person name="Lipzen A."/>
            <person name="He G."/>
            <person name="Yan M."/>
            <person name="Ng V."/>
            <person name="Cullen D."/>
            <person name="Martin F."/>
            <person name="Rosso M.-N."/>
            <person name="Henrissat B."/>
            <person name="Hibbett D."/>
            <person name="Martinez A.T."/>
            <person name="Grigoriev I.V."/>
        </authorList>
    </citation>
    <scope>NUCLEOTIDE SEQUENCE</scope>
    <source>
        <strain evidence="1">AH 40177</strain>
    </source>
</reference>
<dbReference type="OrthoDB" id="10608321at2759"/>
<accession>A0A9P5QA35</accession>
<dbReference type="Proteomes" id="UP000772434">
    <property type="component" value="Unassembled WGS sequence"/>
</dbReference>
<proteinExistence type="predicted"/>
<sequence>MMKARLESYHDAKTELSPVPTAASIPTPLDKKPVIYCLKESPILDCIHGEKVSLIADVIDREYFVHSESTVDSLRIGPLPEDWFVEPAALQIKFNGLVSSLPARTKGAETDLDNLSSIDVIAYDSDRSIYVEFPTLADAMAFIDRWIDMAAMPPPGLESTSCNVFD</sequence>
<gene>
    <name evidence="1" type="ORF">BDP27DRAFT_1309457</name>
</gene>
<organism evidence="1 2">
    <name type="scientific">Rhodocollybia butyracea</name>
    <dbReference type="NCBI Taxonomy" id="206335"/>
    <lineage>
        <taxon>Eukaryota</taxon>
        <taxon>Fungi</taxon>
        <taxon>Dikarya</taxon>
        <taxon>Basidiomycota</taxon>
        <taxon>Agaricomycotina</taxon>
        <taxon>Agaricomycetes</taxon>
        <taxon>Agaricomycetidae</taxon>
        <taxon>Agaricales</taxon>
        <taxon>Marasmiineae</taxon>
        <taxon>Omphalotaceae</taxon>
        <taxon>Rhodocollybia</taxon>
    </lineage>
</organism>
<dbReference type="AlphaFoldDB" id="A0A9P5QA35"/>
<protein>
    <submittedName>
        <fullName evidence="1">Uncharacterized protein</fullName>
    </submittedName>
</protein>
<keyword evidence="2" id="KW-1185">Reference proteome</keyword>